<dbReference type="InterPro" id="IPR055348">
    <property type="entry name" value="DctQ"/>
</dbReference>
<feature type="transmembrane region" description="Helical" evidence="9">
    <location>
        <begin position="131"/>
        <end position="152"/>
    </location>
</feature>
<dbReference type="GO" id="GO:0015740">
    <property type="term" value="P:C4-dicarboxylate transport"/>
    <property type="evidence" value="ECO:0007669"/>
    <property type="project" value="TreeGrafter"/>
</dbReference>
<dbReference type="PANTHER" id="PTHR35011">
    <property type="entry name" value="2,3-DIKETO-L-GULONATE TRAP TRANSPORTER SMALL PERMEASE PROTEIN YIAM"/>
    <property type="match status" value="1"/>
</dbReference>
<evidence type="ECO:0000256" key="4">
    <source>
        <dbReference type="ARBA" id="ARBA00022519"/>
    </source>
</evidence>
<feature type="transmembrane region" description="Helical" evidence="9">
    <location>
        <begin position="53"/>
        <end position="70"/>
    </location>
</feature>
<protein>
    <recommendedName>
        <fullName evidence="10">Tripartite ATP-independent periplasmic transporters DctQ component domain-containing protein</fullName>
    </recommendedName>
</protein>
<evidence type="ECO:0000313" key="12">
    <source>
        <dbReference type="Proteomes" id="UP000192343"/>
    </source>
</evidence>
<dbReference type="GO" id="GO:0005886">
    <property type="term" value="C:plasma membrane"/>
    <property type="evidence" value="ECO:0007669"/>
    <property type="project" value="UniProtKB-SubCell"/>
</dbReference>
<comment type="subcellular location">
    <subcellularLocation>
        <location evidence="1">Cell inner membrane</location>
        <topology evidence="1">Multi-pass membrane protein</topology>
    </subcellularLocation>
</comment>
<reference evidence="11 12" key="1">
    <citation type="submission" date="2017-03" db="EMBL/GenBank/DDBJ databases">
        <title>Draft Genome sequence of Marispirochaeta sp. strain JC444.</title>
        <authorList>
            <person name="Shivani Y."/>
            <person name="Subhash Y."/>
            <person name="Sasikala C."/>
            <person name="Ramana C."/>
        </authorList>
    </citation>
    <scope>NUCLEOTIDE SEQUENCE [LARGE SCALE GENOMIC DNA]</scope>
    <source>
        <strain evidence="11 12">JC444</strain>
    </source>
</reference>
<evidence type="ECO:0000256" key="5">
    <source>
        <dbReference type="ARBA" id="ARBA00022692"/>
    </source>
</evidence>
<evidence type="ECO:0000259" key="10">
    <source>
        <dbReference type="Pfam" id="PF04290"/>
    </source>
</evidence>
<dbReference type="GO" id="GO:0022857">
    <property type="term" value="F:transmembrane transporter activity"/>
    <property type="evidence" value="ECO:0007669"/>
    <property type="project" value="TreeGrafter"/>
</dbReference>
<dbReference type="EMBL" id="MWQY01000002">
    <property type="protein sequence ID" value="ORC37975.1"/>
    <property type="molecule type" value="Genomic_DNA"/>
</dbReference>
<evidence type="ECO:0000256" key="2">
    <source>
        <dbReference type="ARBA" id="ARBA00022448"/>
    </source>
</evidence>
<evidence type="ECO:0000313" key="11">
    <source>
        <dbReference type="EMBL" id="ORC37975.1"/>
    </source>
</evidence>
<keyword evidence="7 9" id="KW-0472">Membrane</keyword>
<feature type="transmembrane region" description="Helical" evidence="9">
    <location>
        <begin position="20"/>
        <end position="41"/>
    </location>
</feature>
<dbReference type="OrthoDB" id="5349at2"/>
<dbReference type="Pfam" id="PF04290">
    <property type="entry name" value="DctQ"/>
    <property type="match status" value="1"/>
</dbReference>
<accession>A0A1Y1S2F8</accession>
<keyword evidence="2" id="KW-0813">Transport</keyword>
<comment type="similarity">
    <text evidence="8">Belongs to the TRAP transporter small permease family.</text>
</comment>
<evidence type="ECO:0000256" key="6">
    <source>
        <dbReference type="ARBA" id="ARBA00022989"/>
    </source>
</evidence>
<keyword evidence="12" id="KW-1185">Reference proteome</keyword>
<organism evidence="11 12">
    <name type="scientific">Marispirochaeta aestuarii</name>
    <dbReference type="NCBI Taxonomy" id="1963862"/>
    <lineage>
        <taxon>Bacteria</taxon>
        <taxon>Pseudomonadati</taxon>
        <taxon>Spirochaetota</taxon>
        <taxon>Spirochaetia</taxon>
        <taxon>Spirochaetales</taxon>
        <taxon>Spirochaetaceae</taxon>
        <taxon>Marispirochaeta</taxon>
    </lineage>
</organism>
<evidence type="ECO:0000256" key="3">
    <source>
        <dbReference type="ARBA" id="ARBA00022475"/>
    </source>
</evidence>
<dbReference type="Proteomes" id="UP000192343">
    <property type="component" value="Unassembled WGS sequence"/>
</dbReference>
<gene>
    <name evidence="11" type="ORF">B4O97_01510</name>
</gene>
<dbReference type="STRING" id="1963862.B4O97_01510"/>
<evidence type="ECO:0000256" key="9">
    <source>
        <dbReference type="SAM" id="Phobius"/>
    </source>
</evidence>
<keyword evidence="6 9" id="KW-1133">Transmembrane helix</keyword>
<evidence type="ECO:0000256" key="1">
    <source>
        <dbReference type="ARBA" id="ARBA00004429"/>
    </source>
</evidence>
<evidence type="ECO:0000256" key="8">
    <source>
        <dbReference type="ARBA" id="ARBA00038436"/>
    </source>
</evidence>
<name>A0A1Y1S2F8_9SPIO</name>
<dbReference type="PANTHER" id="PTHR35011:SF11">
    <property type="entry name" value="TRAP TRANSPORTER SMALL PERMEASE PROTEIN"/>
    <property type="match status" value="1"/>
</dbReference>
<evidence type="ECO:0000256" key="7">
    <source>
        <dbReference type="ARBA" id="ARBA00023136"/>
    </source>
</evidence>
<dbReference type="InterPro" id="IPR007387">
    <property type="entry name" value="TRAP_DctQ"/>
</dbReference>
<proteinExistence type="inferred from homology"/>
<sequence>MMDKEYDFHFKDYAIEDYLVLIVFWFLAAVVFAQFFTRYFLNSSIAWTEEVARYLLIATGFMGSVMAVRKRGHIYVEVFYRFLPAKVGRVMSTMVDIIKIIFFGIGMYLSFRIMPIMARQRMTALPYPMSYIYIPVLVGFVIMTIRSVQVAWEHWKSGYIPVINDSDHPLPEEIE</sequence>
<comment type="caution">
    <text evidence="11">The sequence shown here is derived from an EMBL/GenBank/DDBJ whole genome shotgun (WGS) entry which is preliminary data.</text>
</comment>
<dbReference type="AlphaFoldDB" id="A0A1Y1S2F8"/>
<feature type="domain" description="Tripartite ATP-independent periplasmic transporters DctQ component" evidence="10">
    <location>
        <begin position="27"/>
        <end position="156"/>
    </location>
</feature>
<feature type="transmembrane region" description="Helical" evidence="9">
    <location>
        <begin position="90"/>
        <end position="111"/>
    </location>
</feature>
<keyword evidence="5 9" id="KW-0812">Transmembrane</keyword>
<keyword evidence="3" id="KW-1003">Cell membrane</keyword>
<keyword evidence="4" id="KW-0997">Cell inner membrane</keyword>